<keyword evidence="10 14" id="KW-0573">Peptidoglycan synthesis</keyword>
<feature type="domain" description="Mur ligase C-terminal" evidence="16">
    <location>
        <begin position="312"/>
        <end position="440"/>
    </location>
</feature>
<protein>
    <recommendedName>
        <fullName evidence="3 14">UDP-N-acetylmuramate--L-alanine ligase</fullName>
        <ecNumber evidence="3 14">6.3.2.8</ecNumber>
    </recommendedName>
    <alternativeName>
        <fullName evidence="14">UDP-N-acetylmuramoyl-L-alanine synthetase</fullName>
    </alternativeName>
</protein>
<evidence type="ECO:0000313" key="18">
    <source>
        <dbReference type="EMBL" id="WEK37731.1"/>
    </source>
</evidence>
<dbReference type="GO" id="GO:0051301">
    <property type="term" value="P:cell division"/>
    <property type="evidence" value="ECO:0007669"/>
    <property type="project" value="UniProtKB-KW"/>
</dbReference>
<dbReference type="Pfam" id="PF02875">
    <property type="entry name" value="Mur_ligase_C"/>
    <property type="match status" value="1"/>
</dbReference>
<dbReference type="Proteomes" id="UP001220610">
    <property type="component" value="Chromosome"/>
</dbReference>
<dbReference type="GO" id="GO:0005524">
    <property type="term" value="F:ATP binding"/>
    <property type="evidence" value="ECO:0007669"/>
    <property type="project" value="UniProtKB-UniRule"/>
</dbReference>
<evidence type="ECO:0000259" key="15">
    <source>
        <dbReference type="Pfam" id="PF01225"/>
    </source>
</evidence>
<dbReference type="AlphaFoldDB" id="A0AAJ6BJT5"/>
<evidence type="ECO:0000313" key="19">
    <source>
        <dbReference type="Proteomes" id="UP001220610"/>
    </source>
</evidence>
<dbReference type="InterPro" id="IPR013221">
    <property type="entry name" value="Mur_ligase_cen"/>
</dbReference>
<dbReference type="GO" id="GO:0009252">
    <property type="term" value="P:peptidoglycan biosynthetic process"/>
    <property type="evidence" value="ECO:0007669"/>
    <property type="project" value="UniProtKB-UniRule"/>
</dbReference>
<keyword evidence="11 14" id="KW-0131">Cell cycle</keyword>
<evidence type="ECO:0000256" key="3">
    <source>
        <dbReference type="ARBA" id="ARBA00012211"/>
    </source>
</evidence>
<reference evidence="18" key="1">
    <citation type="submission" date="2023-03" db="EMBL/GenBank/DDBJ databases">
        <title>Andean soil-derived lignocellulolytic bacterial consortium as a source of novel taxa and putative plastic-active enzymes.</title>
        <authorList>
            <person name="Diaz-Garcia L."/>
            <person name="Chuvochina M."/>
            <person name="Feuerriegel G."/>
            <person name="Bunk B."/>
            <person name="Sproer C."/>
            <person name="Streit W.R."/>
            <person name="Rodriguez L.M."/>
            <person name="Overmann J."/>
            <person name="Jimenez D.J."/>
        </authorList>
    </citation>
    <scope>NUCLEOTIDE SEQUENCE</scope>
    <source>
        <strain evidence="18">MAG 7</strain>
    </source>
</reference>
<evidence type="ECO:0000256" key="1">
    <source>
        <dbReference type="ARBA" id="ARBA00004496"/>
    </source>
</evidence>
<organism evidence="18 19">
    <name type="scientific">Candidatus Pseudobacter hemicellulosilyticus</name>
    <dbReference type="NCBI Taxonomy" id="3121375"/>
    <lineage>
        <taxon>Bacteria</taxon>
        <taxon>Pseudomonadati</taxon>
        <taxon>Bacteroidota</taxon>
        <taxon>Chitinophagia</taxon>
        <taxon>Chitinophagales</taxon>
        <taxon>Chitinophagaceae</taxon>
        <taxon>Pseudobacter</taxon>
    </lineage>
</organism>
<proteinExistence type="inferred from homology"/>
<evidence type="ECO:0000259" key="17">
    <source>
        <dbReference type="Pfam" id="PF08245"/>
    </source>
</evidence>
<keyword evidence="5 14" id="KW-0436">Ligase</keyword>
<dbReference type="SUPFAM" id="SSF53244">
    <property type="entry name" value="MurD-like peptide ligases, peptide-binding domain"/>
    <property type="match status" value="1"/>
</dbReference>
<evidence type="ECO:0000256" key="4">
    <source>
        <dbReference type="ARBA" id="ARBA00022490"/>
    </source>
</evidence>
<name>A0AAJ6BJT5_9BACT</name>
<dbReference type="GO" id="GO:0071555">
    <property type="term" value="P:cell wall organization"/>
    <property type="evidence" value="ECO:0007669"/>
    <property type="project" value="UniProtKB-KW"/>
</dbReference>
<comment type="catalytic activity">
    <reaction evidence="13 14">
        <text>UDP-N-acetyl-alpha-D-muramate + L-alanine + ATP = UDP-N-acetyl-alpha-D-muramoyl-L-alanine + ADP + phosphate + H(+)</text>
        <dbReference type="Rhea" id="RHEA:23372"/>
        <dbReference type="ChEBI" id="CHEBI:15378"/>
        <dbReference type="ChEBI" id="CHEBI:30616"/>
        <dbReference type="ChEBI" id="CHEBI:43474"/>
        <dbReference type="ChEBI" id="CHEBI:57972"/>
        <dbReference type="ChEBI" id="CHEBI:70757"/>
        <dbReference type="ChEBI" id="CHEBI:83898"/>
        <dbReference type="ChEBI" id="CHEBI:456216"/>
        <dbReference type="EC" id="6.3.2.8"/>
    </reaction>
</comment>
<keyword evidence="8 14" id="KW-0067">ATP-binding</keyword>
<gene>
    <name evidence="14 18" type="primary">murC</name>
    <name evidence="18" type="ORF">P0Y53_09475</name>
</gene>
<dbReference type="InterPro" id="IPR004101">
    <property type="entry name" value="Mur_ligase_C"/>
</dbReference>
<comment type="pathway">
    <text evidence="2 14">Cell wall biogenesis; peptidoglycan biosynthesis.</text>
</comment>
<dbReference type="InterPro" id="IPR050061">
    <property type="entry name" value="MurCDEF_pg_biosynth"/>
</dbReference>
<evidence type="ECO:0000256" key="7">
    <source>
        <dbReference type="ARBA" id="ARBA00022741"/>
    </source>
</evidence>
<evidence type="ECO:0000259" key="16">
    <source>
        <dbReference type="Pfam" id="PF02875"/>
    </source>
</evidence>
<evidence type="ECO:0000256" key="2">
    <source>
        <dbReference type="ARBA" id="ARBA00004752"/>
    </source>
</evidence>
<evidence type="ECO:0000256" key="12">
    <source>
        <dbReference type="ARBA" id="ARBA00023316"/>
    </source>
</evidence>
<keyword evidence="12 14" id="KW-0961">Cell wall biogenesis/degradation</keyword>
<comment type="subcellular location">
    <subcellularLocation>
        <location evidence="1 14">Cytoplasm</location>
    </subcellularLocation>
</comment>
<dbReference type="InterPro" id="IPR000713">
    <property type="entry name" value="Mur_ligase_N"/>
</dbReference>
<dbReference type="PANTHER" id="PTHR43445:SF3">
    <property type="entry name" value="UDP-N-ACETYLMURAMATE--L-ALANINE LIGASE"/>
    <property type="match status" value="1"/>
</dbReference>
<dbReference type="SUPFAM" id="SSF51984">
    <property type="entry name" value="MurCD N-terminal domain"/>
    <property type="match status" value="1"/>
</dbReference>
<dbReference type="Gene3D" id="3.40.1190.10">
    <property type="entry name" value="Mur-like, catalytic domain"/>
    <property type="match status" value="1"/>
</dbReference>
<dbReference type="EMBL" id="CP119311">
    <property type="protein sequence ID" value="WEK37731.1"/>
    <property type="molecule type" value="Genomic_DNA"/>
</dbReference>
<dbReference type="PANTHER" id="PTHR43445">
    <property type="entry name" value="UDP-N-ACETYLMURAMATE--L-ALANINE LIGASE-RELATED"/>
    <property type="match status" value="1"/>
</dbReference>
<evidence type="ECO:0000256" key="6">
    <source>
        <dbReference type="ARBA" id="ARBA00022618"/>
    </source>
</evidence>
<evidence type="ECO:0000256" key="14">
    <source>
        <dbReference type="HAMAP-Rule" id="MF_00046"/>
    </source>
</evidence>
<feature type="binding site" evidence="14">
    <location>
        <begin position="115"/>
        <end position="121"/>
    </location>
    <ligand>
        <name>ATP</name>
        <dbReference type="ChEBI" id="CHEBI:30616"/>
    </ligand>
</feature>
<dbReference type="SUPFAM" id="SSF53623">
    <property type="entry name" value="MurD-like peptide ligases, catalytic domain"/>
    <property type="match status" value="1"/>
</dbReference>
<comment type="function">
    <text evidence="14">Cell wall formation.</text>
</comment>
<evidence type="ECO:0000256" key="8">
    <source>
        <dbReference type="ARBA" id="ARBA00022840"/>
    </source>
</evidence>
<dbReference type="Gene3D" id="3.40.50.720">
    <property type="entry name" value="NAD(P)-binding Rossmann-like Domain"/>
    <property type="match status" value="1"/>
</dbReference>
<dbReference type="EC" id="6.3.2.8" evidence="3 14"/>
<keyword evidence="9 14" id="KW-0133">Cell shape</keyword>
<evidence type="ECO:0000256" key="10">
    <source>
        <dbReference type="ARBA" id="ARBA00022984"/>
    </source>
</evidence>
<sequence length="457" mass="51384">MIRLEDIQKVYFIGIGGIGMSALARYFAFHGREVSGYDKTETVLTKQLVSEGIPVHYKEDLELAPKDAQLVVYTPAVPANHAELEYYRRHNYTLMKRSEVLGVITQGSFNICVAGTHGKTTITTMIAHLLRHSGYGCNAFLGGVAVNYNSNYWSNERNVCVVEADEYDRSFLRLSPDIAVITAMDADHLDIYGTAENMEAAFIEFSGKLKPGGTLISKYGLEKNDELKGDQHLLYHQQDQRADVFAANVRMFHGSYQFNVISKDWILRDVVLHMGGLHNIENVVAAIAVAHQLGIEDDKIKAAVEAFKGVKRRFEYIIKSDKPGKTVYVDDYAHHPEELRALISGAKGLFPDMKCTVIFQPHLFTRTRDFAAEFAQSLELADEVVLLPIYPARELPIEGVTSNMILEHINKEEKYLLNKHQVLDWVKQARREGWLLLSAGAGDIDTLVQPLKELLAK</sequence>
<feature type="domain" description="Mur ligase N-terminal catalytic" evidence="15">
    <location>
        <begin position="9"/>
        <end position="106"/>
    </location>
</feature>
<dbReference type="InterPro" id="IPR036615">
    <property type="entry name" value="Mur_ligase_C_dom_sf"/>
</dbReference>
<dbReference type="HAMAP" id="MF_00046">
    <property type="entry name" value="MurC"/>
    <property type="match status" value="1"/>
</dbReference>
<evidence type="ECO:0000256" key="13">
    <source>
        <dbReference type="ARBA" id="ARBA00047833"/>
    </source>
</evidence>
<keyword evidence="6 14" id="KW-0132">Cell division</keyword>
<dbReference type="Pfam" id="PF08245">
    <property type="entry name" value="Mur_ligase_M"/>
    <property type="match status" value="1"/>
</dbReference>
<comment type="similarity">
    <text evidence="14">Belongs to the MurCDEF family.</text>
</comment>
<evidence type="ECO:0000256" key="5">
    <source>
        <dbReference type="ARBA" id="ARBA00022598"/>
    </source>
</evidence>
<accession>A0AAJ6BJT5</accession>
<dbReference type="Gene3D" id="3.90.190.20">
    <property type="entry name" value="Mur ligase, C-terminal domain"/>
    <property type="match status" value="1"/>
</dbReference>
<dbReference type="GO" id="GO:0008360">
    <property type="term" value="P:regulation of cell shape"/>
    <property type="evidence" value="ECO:0007669"/>
    <property type="project" value="UniProtKB-KW"/>
</dbReference>
<dbReference type="Pfam" id="PF01225">
    <property type="entry name" value="Mur_ligase"/>
    <property type="match status" value="1"/>
</dbReference>
<dbReference type="GO" id="GO:0005737">
    <property type="term" value="C:cytoplasm"/>
    <property type="evidence" value="ECO:0007669"/>
    <property type="project" value="UniProtKB-SubCell"/>
</dbReference>
<dbReference type="InterPro" id="IPR005758">
    <property type="entry name" value="UDP-N-AcMur_Ala_ligase_MurC"/>
</dbReference>
<feature type="domain" description="Mur ligase central" evidence="17">
    <location>
        <begin position="113"/>
        <end position="290"/>
    </location>
</feature>
<keyword evidence="7 14" id="KW-0547">Nucleotide-binding</keyword>
<evidence type="ECO:0000256" key="11">
    <source>
        <dbReference type="ARBA" id="ARBA00023306"/>
    </source>
</evidence>
<dbReference type="GO" id="GO:0008763">
    <property type="term" value="F:UDP-N-acetylmuramate-L-alanine ligase activity"/>
    <property type="evidence" value="ECO:0007669"/>
    <property type="project" value="UniProtKB-UniRule"/>
</dbReference>
<evidence type="ECO:0000256" key="9">
    <source>
        <dbReference type="ARBA" id="ARBA00022960"/>
    </source>
</evidence>
<dbReference type="InterPro" id="IPR036565">
    <property type="entry name" value="Mur-like_cat_sf"/>
</dbReference>
<dbReference type="NCBIfam" id="TIGR01082">
    <property type="entry name" value="murC"/>
    <property type="match status" value="1"/>
</dbReference>
<keyword evidence="4 14" id="KW-0963">Cytoplasm</keyword>